<dbReference type="AlphaFoldDB" id="A0A368KMS0"/>
<evidence type="ECO:0000313" key="2">
    <source>
        <dbReference type="Proteomes" id="UP000253562"/>
    </source>
</evidence>
<gene>
    <name evidence="1" type="ORF">DTL42_18360</name>
</gene>
<organism evidence="1 2">
    <name type="scientific">Bremerella cremea</name>
    <dbReference type="NCBI Taxonomy" id="1031537"/>
    <lineage>
        <taxon>Bacteria</taxon>
        <taxon>Pseudomonadati</taxon>
        <taxon>Planctomycetota</taxon>
        <taxon>Planctomycetia</taxon>
        <taxon>Pirellulales</taxon>
        <taxon>Pirellulaceae</taxon>
        <taxon>Bremerella</taxon>
    </lineage>
</organism>
<dbReference type="Proteomes" id="UP000253562">
    <property type="component" value="Unassembled WGS sequence"/>
</dbReference>
<accession>A0A368KMS0</accession>
<dbReference type="EMBL" id="QPEX01000037">
    <property type="protein sequence ID" value="RCS43950.1"/>
    <property type="molecule type" value="Genomic_DNA"/>
</dbReference>
<name>A0A368KMS0_9BACT</name>
<protein>
    <submittedName>
        <fullName evidence="1">Uncharacterized protein</fullName>
    </submittedName>
</protein>
<evidence type="ECO:0000313" key="1">
    <source>
        <dbReference type="EMBL" id="RCS43950.1"/>
    </source>
</evidence>
<proteinExistence type="predicted"/>
<comment type="caution">
    <text evidence="1">The sequence shown here is derived from an EMBL/GenBank/DDBJ whole genome shotgun (WGS) entry which is preliminary data.</text>
</comment>
<sequence>MCLFLFTCWTSAGWAQEESDQEIVARALETAQSLKATTSAGKEIDLIATPLLRYGDPARQNEKGFLWAWGKSGRPVAVCEMFINTNQAFATYVLTLTSDQKIHVVTPRGNWQPQKLQLQMEEVEKVMPPAETESRRLQQMRQIMRGYAAHEFWDPNNSRYELRLLTSPVYRYEDKEAGIEDGALFVFAHGTNPEIVALVEAHHNDGKRSWKVGFVPVGSAELHVTQDEDDVWSKERAPGITGQPSDPYWLFLGAK</sequence>
<reference evidence="1 2" key="1">
    <citation type="submission" date="2018-07" db="EMBL/GenBank/DDBJ databases">
        <title>Comparative genomes isolates from brazilian mangrove.</title>
        <authorList>
            <person name="De Araujo J.E."/>
            <person name="Taketani R.G."/>
            <person name="Silva M.C.P."/>
            <person name="Lourenco M.V."/>
            <person name="Oliveira V.M."/>
            <person name="Andreote F.D."/>
        </authorList>
    </citation>
    <scope>NUCLEOTIDE SEQUENCE [LARGE SCALE GENOMIC DNA]</scope>
    <source>
        <strain evidence="1 2">HEX PRIS-MGV</strain>
    </source>
</reference>